<dbReference type="AlphaFoldDB" id="A0A9X0UJT9"/>
<feature type="transmembrane region" description="Helical" evidence="5">
    <location>
        <begin position="6"/>
        <end position="27"/>
    </location>
</feature>
<evidence type="ECO:0000256" key="1">
    <source>
        <dbReference type="ARBA" id="ARBA00000085"/>
    </source>
</evidence>
<keyword evidence="4" id="KW-0418">Kinase</keyword>
<comment type="catalytic activity">
    <reaction evidence="1">
        <text>ATP + protein L-histidine = ADP + protein N-phospho-L-histidine.</text>
        <dbReference type="EC" id="2.7.13.3"/>
    </reaction>
</comment>
<dbReference type="PROSITE" id="PS50109">
    <property type="entry name" value="HIS_KIN"/>
    <property type="match status" value="1"/>
</dbReference>
<dbReference type="SMART" id="SM00388">
    <property type="entry name" value="HisKA"/>
    <property type="match status" value="1"/>
</dbReference>
<keyword evidence="5" id="KW-0472">Membrane</keyword>
<dbReference type="PANTHER" id="PTHR43047">
    <property type="entry name" value="TWO-COMPONENT HISTIDINE PROTEIN KINASE"/>
    <property type="match status" value="1"/>
</dbReference>
<reference evidence="7" key="1">
    <citation type="submission" date="2020-08" db="EMBL/GenBank/DDBJ databases">
        <authorList>
            <person name="Hu Y."/>
            <person name="Nguyen S.V."/>
            <person name="Li F."/>
            <person name="Fanning S."/>
        </authorList>
    </citation>
    <scope>NUCLEOTIDE SEQUENCE</scope>
    <source>
        <strain evidence="7">SYSU D8009</strain>
    </source>
</reference>
<dbReference type="SUPFAM" id="SSF55874">
    <property type="entry name" value="ATPase domain of HSP90 chaperone/DNA topoisomerase II/histidine kinase"/>
    <property type="match status" value="1"/>
</dbReference>
<feature type="transmembrane region" description="Helical" evidence="5">
    <location>
        <begin position="119"/>
        <end position="140"/>
    </location>
</feature>
<name>A0A9X0UJT9_9PROT</name>
<feature type="transmembrane region" description="Helical" evidence="5">
    <location>
        <begin position="93"/>
        <end position="113"/>
    </location>
</feature>
<accession>A0A9X0UJT9</accession>
<dbReference type="PANTHER" id="PTHR43047:SF64">
    <property type="entry name" value="HISTIDINE KINASE CONTAINING CHEY-HOMOLOGOUS RECEIVER DOMAIN AND PAS DOMAIN-RELATED"/>
    <property type="match status" value="1"/>
</dbReference>
<dbReference type="EC" id="2.7.13.3" evidence="2"/>
<evidence type="ECO:0000256" key="2">
    <source>
        <dbReference type="ARBA" id="ARBA00012438"/>
    </source>
</evidence>
<evidence type="ECO:0000256" key="4">
    <source>
        <dbReference type="ARBA" id="ARBA00022777"/>
    </source>
</evidence>
<dbReference type="EMBL" id="JACOMF010000055">
    <property type="protein sequence ID" value="MBC4018445.1"/>
    <property type="molecule type" value="Genomic_DNA"/>
</dbReference>
<proteinExistence type="predicted"/>
<feature type="transmembrane region" description="Helical" evidence="5">
    <location>
        <begin position="61"/>
        <end position="81"/>
    </location>
</feature>
<keyword evidence="8" id="KW-1185">Reference proteome</keyword>
<feature type="transmembrane region" description="Helical" evidence="5">
    <location>
        <begin position="152"/>
        <end position="176"/>
    </location>
</feature>
<dbReference type="SUPFAM" id="SSF47384">
    <property type="entry name" value="Homodimeric domain of signal transducing histidine kinase"/>
    <property type="match status" value="1"/>
</dbReference>
<dbReference type="Proteomes" id="UP000600101">
    <property type="component" value="Unassembled WGS sequence"/>
</dbReference>
<feature type="transmembrane region" description="Helical" evidence="5">
    <location>
        <begin position="188"/>
        <end position="210"/>
    </location>
</feature>
<sequence length="397" mass="42499">MQLLSPTRTALAFALAAVFAWLFFLIWQRDRAQPALAWWGAAHAAWAIAMLVLTFRGPIPPGLSILLGNIAIGLGYGLLWGGARLFSGLRPHWWGILAGVLLWVAGCLTPGFFDSLSMRVALSSSTIAVYSLVVALVFRAGMRRQRLPSHRATIGVLVAHGLVHAIRATGAITLGFDTSGTAAPEASWNAVVAVLAITLLACFAGLLIALAGERGALASNAVLAAARDAEARTSREKSRFLARMSHELRTPLNGVLGMAQALAQDPSLGPKQRERAATLEHAGRHLLAIVNDVLDLTRIEAGRLELLPQPVRLREGLSEALEMVRAAAVEKRMALQLELAPELPEAVLADPVRLRQIRKRGKTCGEGAVCPSQVAAGLIRSGAWSRPPILTRCRRPS</sequence>
<evidence type="ECO:0000259" key="6">
    <source>
        <dbReference type="PROSITE" id="PS50109"/>
    </source>
</evidence>
<dbReference type="InterPro" id="IPR036097">
    <property type="entry name" value="HisK_dim/P_sf"/>
</dbReference>
<keyword evidence="5" id="KW-0812">Transmembrane</keyword>
<dbReference type="RefSeq" id="WP_186773196.1">
    <property type="nucleotide sequence ID" value="NZ_JACOMF010000055.1"/>
</dbReference>
<evidence type="ECO:0000256" key="3">
    <source>
        <dbReference type="ARBA" id="ARBA00022679"/>
    </source>
</evidence>
<dbReference type="GO" id="GO:0000155">
    <property type="term" value="F:phosphorelay sensor kinase activity"/>
    <property type="evidence" value="ECO:0007669"/>
    <property type="project" value="InterPro"/>
</dbReference>
<keyword evidence="5" id="KW-1133">Transmembrane helix</keyword>
<evidence type="ECO:0000313" key="8">
    <source>
        <dbReference type="Proteomes" id="UP000600101"/>
    </source>
</evidence>
<dbReference type="InterPro" id="IPR003661">
    <property type="entry name" value="HisK_dim/P_dom"/>
</dbReference>
<keyword evidence="3" id="KW-0808">Transferase</keyword>
<protein>
    <recommendedName>
        <fullName evidence="2">histidine kinase</fullName>
        <ecNumber evidence="2">2.7.13.3</ecNumber>
    </recommendedName>
</protein>
<organism evidence="7 8">
    <name type="scientific">Siccirubricoccus deserti</name>
    <dbReference type="NCBI Taxonomy" id="2013562"/>
    <lineage>
        <taxon>Bacteria</taxon>
        <taxon>Pseudomonadati</taxon>
        <taxon>Pseudomonadota</taxon>
        <taxon>Alphaproteobacteria</taxon>
        <taxon>Acetobacterales</taxon>
        <taxon>Roseomonadaceae</taxon>
        <taxon>Siccirubricoccus</taxon>
    </lineage>
</organism>
<dbReference type="CDD" id="cd00082">
    <property type="entry name" value="HisKA"/>
    <property type="match status" value="1"/>
</dbReference>
<gene>
    <name evidence="7" type="ORF">H7965_24520</name>
</gene>
<evidence type="ECO:0000256" key="5">
    <source>
        <dbReference type="SAM" id="Phobius"/>
    </source>
</evidence>
<dbReference type="InterPro" id="IPR005467">
    <property type="entry name" value="His_kinase_dom"/>
</dbReference>
<dbReference type="Pfam" id="PF00512">
    <property type="entry name" value="HisKA"/>
    <property type="match status" value="1"/>
</dbReference>
<feature type="domain" description="Histidine kinase" evidence="6">
    <location>
        <begin position="243"/>
        <end position="357"/>
    </location>
</feature>
<dbReference type="Gene3D" id="1.10.287.130">
    <property type="match status" value="1"/>
</dbReference>
<dbReference type="InterPro" id="IPR036890">
    <property type="entry name" value="HATPase_C_sf"/>
</dbReference>
<evidence type="ECO:0000313" key="7">
    <source>
        <dbReference type="EMBL" id="MBC4018445.1"/>
    </source>
</evidence>
<dbReference type="Gene3D" id="3.30.565.10">
    <property type="entry name" value="Histidine kinase-like ATPase, C-terminal domain"/>
    <property type="match status" value="1"/>
</dbReference>
<feature type="transmembrane region" description="Helical" evidence="5">
    <location>
        <begin position="36"/>
        <end position="55"/>
    </location>
</feature>
<comment type="caution">
    <text evidence="7">The sequence shown here is derived from an EMBL/GenBank/DDBJ whole genome shotgun (WGS) entry which is preliminary data.</text>
</comment>